<dbReference type="GO" id="GO:0016197">
    <property type="term" value="P:endosomal transport"/>
    <property type="evidence" value="ECO:0007669"/>
    <property type="project" value="TreeGrafter"/>
</dbReference>
<feature type="domain" description="VPS9" evidence="2">
    <location>
        <begin position="87"/>
        <end position="236"/>
    </location>
</feature>
<dbReference type="InterPro" id="IPR059093">
    <property type="entry name" value="HA_Alsin"/>
</dbReference>
<keyword evidence="4" id="KW-1185">Reference proteome</keyword>
<comment type="caution">
    <text evidence="3">The sequence shown here is derived from an EMBL/GenBank/DDBJ whole genome shotgun (WGS) entry which is preliminary data.</text>
</comment>
<dbReference type="GO" id="GO:0005085">
    <property type="term" value="F:guanyl-nucleotide exchange factor activity"/>
    <property type="evidence" value="ECO:0007669"/>
    <property type="project" value="TreeGrafter"/>
</dbReference>
<dbReference type="GO" id="GO:0031267">
    <property type="term" value="F:small GTPase binding"/>
    <property type="evidence" value="ECO:0007669"/>
    <property type="project" value="TreeGrafter"/>
</dbReference>
<dbReference type="InterPro" id="IPR051984">
    <property type="entry name" value="Alsin"/>
</dbReference>
<dbReference type="PANTHER" id="PTHR46089">
    <property type="entry name" value="ALSIN HOMOLOG"/>
    <property type="match status" value="1"/>
</dbReference>
<dbReference type="PANTHER" id="PTHR46089:SF3">
    <property type="entry name" value="ALSIN"/>
    <property type="match status" value="1"/>
</dbReference>
<dbReference type="OrthoDB" id="48314at2759"/>
<evidence type="ECO:0000313" key="4">
    <source>
        <dbReference type="Proteomes" id="UP000314294"/>
    </source>
</evidence>
<organism evidence="3 4">
    <name type="scientific">Liparis tanakae</name>
    <name type="common">Tanaka's snailfish</name>
    <dbReference type="NCBI Taxonomy" id="230148"/>
    <lineage>
        <taxon>Eukaryota</taxon>
        <taxon>Metazoa</taxon>
        <taxon>Chordata</taxon>
        <taxon>Craniata</taxon>
        <taxon>Vertebrata</taxon>
        <taxon>Euteleostomi</taxon>
        <taxon>Actinopterygii</taxon>
        <taxon>Neopterygii</taxon>
        <taxon>Teleostei</taxon>
        <taxon>Neoteleostei</taxon>
        <taxon>Acanthomorphata</taxon>
        <taxon>Eupercaria</taxon>
        <taxon>Perciformes</taxon>
        <taxon>Cottioidei</taxon>
        <taxon>Cottales</taxon>
        <taxon>Liparidae</taxon>
        <taxon>Liparis</taxon>
    </lineage>
</organism>
<sequence>MTMERYHATRLYLLAACDTALHPLGRLVETLVAVYRMTYVGVGANRRLLPQAVSEIKSYLRRIFHIVRFLFPELPEEGGLIAEPTAPPQEPGATDAPQPRTSASPPPWKLSSRSGSSRRLSETFSSFSCCFSNPAVRRSTTFTPSDKLQVIQLTFEEITQEVQALLQHDFLWSMDDLFPVFLYVVLRARIRNLGSEVSLMEDLMDPCVQHGEHGIMFTTLKVRAAPCTHNALVLTGLFHLQACYYQIQHEKIT</sequence>
<accession>A0A4Z2EEV3</accession>
<dbReference type="EMBL" id="SRLO01008334">
    <property type="protein sequence ID" value="TNN27409.1"/>
    <property type="molecule type" value="Genomic_DNA"/>
</dbReference>
<name>A0A4Z2EEV3_9TELE</name>
<proteinExistence type="predicted"/>
<protein>
    <submittedName>
        <fullName evidence="3">Alsin</fullName>
    </submittedName>
</protein>
<dbReference type="GO" id="GO:0005813">
    <property type="term" value="C:centrosome"/>
    <property type="evidence" value="ECO:0007669"/>
    <property type="project" value="TreeGrafter"/>
</dbReference>
<dbReference type="GO" id="GO:0005737">
    <property type="term" value="C:cytoplasm"/>
    <property type="evidence" value="ECO:0007669"/>
    <property type="project" value="TreeGrafter"/>
</dbReference>
<dbReference type="AlphaFoldDB" id="A0A4Z2EEV3"/>
<gene>
    <name evidence="3" type="primary">Als2_0</name>
    <name evidence="3" type="ORF">EYF80_062448</name>
</gene>
<evidence type="ECO:0000259" key="2">
    <source>
        <dbReference type="PROSITE" id="PS51205"/>
    </source>
</evidence>
<evidence type="ECO:0000256" key="1">
    <source>
        <dbReference type="SAM" id="MobiDB-lite"/>
    </source>
</evidence>
<dbReference type="Pfam" id="PF02204">
    <property type="entry name" value="VPS9"/>
    <property type="match status" value="1"/>
</dbReference>
<evidence type="ECO:0000313" key="3">
    <source>
        <dbReference type="EMBL" id="TNN27409.1"/>
    </source>
</evidence>
<dbReference type="InterPro" id="IPR037191">
    <property type="entry name" value="VPS9_dom_sf"/>
</dbReference>
<feature type="region of interest" description="Disordered" evidence="1">
    <location>
        <begin position="80"/>
        <end position="115"/>
    </location>
</feature>
<dbReference type="Gene3D" id="1.20.1050.80">
    <property type="entry name" value="VPS9 domain"/>
    <property type="match status" value="1"/>
</dbReference>
<dbReference type="InterPro" id="IPR003123">
    <property type="entry name" value="VPS9"/>
</dbReference>
<dbReference type="Pfam" id="PF26202">
    <property type="entry name" value="HA_Alsin"/>
    <property type="match status" value="1"/>
</dbReference>
<dbReference type="Proteomes" id="UP000314294">
    <property type="component" value="Unassembled WGS sequence"/>
</dbReference>
<dbReference type="GO" id="GO:0030425">
    <property type="term" value="C:dendrite"/>
    <property type="evidence" value="ECO:0007669"/>
    <property type="project" value="TreeGrafter"/>
</dbReference>
<dbReference type="SUPFAM" id="SSF109993">
    <property type="entry name" value="VPS9 domain"/>
    <property type="match status" value="1"/>
</dbReference>
<dbReference type="PROSITE" id="PS51205">
    <property type="entry name" value="VPS9"/>
    <property type="match status" value="1"/>
</dbReference>
<reference evidence="3 4" key="1">
    <citation type="submission" date="2019-03" db="EMBL/GenBank/DDBJ databases">
        <title>First draft genome of Liparis tanakae, snailfish: a comprehensive survey of snailfish specific genes.</title>
        <authorList>
            <person name="Kim W."/>
            <person name="Song I."/>
            <person name="Jeong J.-H."/>
            <person name="Kim D."/>
            <person name="Kim S."/>
            <person name="Ryu S."/>
            <person name="Song J.Y."/>
            <person name="Lee S.K."/>
        </authorList>
    </citation>
    <scope>NUCLEOTIDE SEQUENCE [LARGE SCALE GENOMIC DNA]</scope>
    <source>
        <tissue evidence="3">Muscle</tissue>
    </source>
</reference>